<evidence type="ECO:0000313" key="2">
    <source>
        <dbReference type="EMBL" id="KAJ3480306.1"/>
    </source>
</evidence>
<evidence type="ECO:0000256" key="1">
    <source>
        <dbReference type="SAM" id="MobiDB-lite"/>
    </source>
</evidence>
<gene>
    <name evidence="2" type="ORF">NLI96_g8441</name>
</gene>
<dbReference type="AlphaFoldDB" id="A0AAD5UX94"/>
<evidence type="ECO:0000313" key="3">
    <source>
        <dbReference type="Proteomes" id="UP001212997"/>
    </source>
</evidence>
<dbReference type="Gene3D" id="2.40.70.10">
    <property type="entry name" value="Acid Proteases"/>
    <property type="match status" value="1"/>
</dbReference>
<comment type="caution">
    <text evidence="2">The sequence shown here is derived from an EMBL/GenBank/DDBJ whole genome shotgun (WGS) entry which is preliminary data.</text>
</comment>
<sequence length="616" mass="69779">MSSAKKRPLATVESPSAKHVPILTPGKVTPEILVDWFAECENYFDEKTIADDEKVSKVLSGLKDPLIKAWINPNRTRIKGFSWKTFQAEIKKELLPRDWVDKFRFGLANRHQDENEEFWDFANHFESMNSVLLGTEHYLEGRPFIDKITANTCEDLRIAILTKKGLKEITEFVEWRETVATMDEKRLSERNKFLKLLAATRASTNTSTPSSHAATPSNSNTNTNNPRLPKLTEEERVLLVKHDGCYKCRRFYAGHCAPQCPNNFPDAKSYRQLSENDALAAARKGKQVAQRTVAAVADPLGSGSTAPLTTIAAVRASPSALTTGVLGYGTDSDDDLCVPLPPLFVSHLYWNAILHNSHGPTWPRAVKMLIDSGSPTVLIREDIASTFELRRRRLPENLPLGNAWGTENSVATEWVKLRVSTPCNTWTSITVMAIVAPRLCAPVLLGRSFLKPNKLSEDHENDRLIHNPTGMDFLHLPTPTPPPPKLTPQECRREKAHQLRETQHVINQKRKEIGSLLQQEINNYLRDKNIPRKIHIFNTAWTKGREKRLKLGKVMKADENEPQNRYCPIAATRTKIEHLAFLSTLQTEDENMKSRFSDRFPDDIPHLDELPSTIYH</sequence>
<organism evidence="2 3">
    <name type="scientific">Meripilus lineatus</name>
    <dbReference type="NCBI Taxonomy" id="2056292"/>
    <lineage>
        <taxon>Eukaryota</taxon>
        <taxon>Fungi</taxon>
        <taxon>Dikarya</taxon>
        <taxon>Basidiomycota</taxon>
        <taxon>Agaricomycotina</taxon>
        <taxon>Agaricomycetes</taxon>
        <taxon>Polyporales</taxon>
        <taxon>Meripilaceae</taxon>
        <taxon>Meripilus</taxon>
    </lineage>
</organism>
<dbReference type="Proteomes" id="UP001212997">
    <property type="component" value="Unassembled WGS sequence"/>
</dbReference>
<feature type="region of interest" description="Disordered" evidence="1">
    <location>
        <begin position="203"/>
        <end position="230"/>
    </location>
</feature>
<protein>
    <recommendedName>
        <fullName evidence="4">Retrotransposon gag domain-containing protein</fullName>
    </recommendedName>
</protein>
<accession>A0AAD5UX94</accession>
<feature type="compositionally biased region" description="Low complexity" evidence="1">
    <location>
        <begin position="203"/>
        <end position="226"/>
    </location>
</feature>
<proteinExistence type="predicted"/>
<reference evidence="2" key="1">
    <citation type="submission" date="2022-07" db="EMBL/GenBank/DDBJ databases">
        <title>Genome Sequence of Physisporinus lineatus.</title>
        <authorList>
            <person name="Buettner E."/>
        </authorList>
    </citation>
    <scope>NUCLEOTIDE SEQUENCE</scope>
    <source>
        <strain evidence="2">VT162</strain>
    </source>
</reference>
<keyword evidence="3" id="KW-1185">Reference proteome</keyword>
<name>A0AAD5UX94_9APHY</name>
<dbReference type="EMBL" id="JANAWD010000383">
    <property type="protein sequence ID" value="KAJ3480306.1"/>
    <property type="molecule type" value="Genomic_DNA"/>
</dbReference>
<evidence type="ECO:0008006" key="4">
    <source>
        <dbReference type="Google" id="ProtNLM"/>
    </source>
</evidence>
<dbReference type="InterPro" id="IPR021109">
    <property type="entry name" value="Peptidase_aspartic_dom_sf"/>
</dbReference>
<dbReference type="CDD" id="cd00303">
    <property type="entry name" value="retropepsin_like"/>
    <property type="match status" value="1"/>
</dbReference>